<dbReference type="AlphaFoldDB" id="A0A502GK47"/>
<reference evidence="1 2" key="1">
    <citation type="journal article" date="2019" name="Environ. Microbiol.">
        <title>Species interactions and distinct microbial communities in high Arctic permafrost affected cryosols are associated with the CH4 and CO2 gas fluxes.</title>
        <authorList>
            <person name="Altshuler I."/>
            <person name="Hamel J."/>
            <person name="Turney S."/>
            <person name="Magnuson E."/>
            <person name="Levesque R."/>
            <person name="Greer C."/>
            <person name="Whyte L.G."/>
        </authorList>
    </citation>
    <scope>NUCLEOTIDE SEQUENCE [LARGE SCALE GENOMIC DNA]</scope>
    <source>
        <strain evidence="1 2">S9.3B</strain>
    </source>
</reference>
<dbReference type="SUPFAM" id="SSF56529">
    <property type="entry name" value="FAH"/>
    <property type="match status" value="1"/>
</dbReference>
<dbReference type="Gene3D" id="3.90.850.10">
    <property type="entry name" value="Fumarylacetoacetase-like, C-terminal domain"/>
    <property type="match status" value="1"/>
</dbReference>
<dbReference type="GO" id="GO:0003824">
    <property type="term" value="F:catalytic activity"/>
    <property type="evidence" value="ECO:0007669"/>
    <property type="project" value="InterPro"/>
</dbReference>
<gene>
    <name evidence="1" type="ORF">EAH89_01130</name>
</gene>
<evidence type="ECO:0008006" key="3">
    <source>
        <dbReference type="Google" id="ProtNLM"/>
    </source>
</evidence>
<evidence type="ECO:0000313" key="2">
    <source>
        <dbReference type="Proteomes" id="UP000317078"/>
    </source>
</evidence>
<protein>
    <recommendedName>
        <fullName evidence="3">Hydratase</fullName>
    </recommendedName>
</protein>
<evidence type="ECO:0000313" key="1">
    <source>
        <dbReference type="EMBL" id="TPG61193.1"/>
    </source>
</evidence>
<dbReference type="OrthoDB" id="9792137at2"/>
<proteinExistence type="predicted"/>
<dbReference type="RefSeq" id="WP_140880922.1">
    <property type="nucleotide sequence ID" value="NZ_RCZP01000001.1"/>
</dbReference>
<name>A0A502GK47_9PROT</name>
<dbReference type="InterPro" id="IPR036663">
    <property type="entry name" value="Fumarylacetoacetase_C_sf"/>
</dbReference>
<keyword evidence="2" id="KW-1185">Reference proteome</keyword>
<comment type="caution">
    <text evidence="1">The sequence shown here is derived from an EMBL/GenBank/DDBJ whole genome shotgun (WGS) entry which is preliminary data.</text>
</comment>
<dbReference type="EMBL" id="RCZP01000001">
    <property type="protein sequence ID" value="TPG61193.1"/>
    <property type="molecule type" value="Genomic_DNA"/>
</dbReference>
<dbReference type="Proteomes" id="UP000317078">
    <property type="component" value="Unassembled WGS sequence"/>
</dbReference>
<sequence>MDPIEDAARQLAAARRGAPLPGLAEASRPRDLAAAEAVQHATLAALGEGIGGWKLGRHGGAPFSAPFPASRVLEDRGGLRAALPPGSLIELEIAIRFRDAVPASRVASLRPEDLPGLATLATLFEFVQPRFTADAVTGPLDRVADGLANNGGAVRESEAAWSLARLDAPPVTRLSQDGAPLARHEGPHVAAPIRPLVEAWLARLGREGRGIGAGEVLTFGSLTGMRPIPAGGAEYRGEIEGLPPLRCTIEPAGVKKR</sequence>
<accession>A0A502GK47</accession>
<organism evidence="1 2">
    <name type="scientific">Muricoccus nepalensis</name>
    <dbReference type="NCBI Taxonomy" id="1854500"/>
    <lineage>
        <taxon>Bacteria</taxon>
        <taxon>Pseudomonadati</taxon>
        <taxon>Pseudomonadota</taxon>
        <taxon>Alphaproteobacteria</taxon>
        <taxon>Acetobacterales</taxon>
        <taxon>Roseomonadaceae</taxon>
        <taxon>Muricoccus</taxon>
    </lineage>
</organism>